<evidence type="ECO:0000313" key="1">
    <source>
        <dbReference type="EMBL" id="MDN0074944.1"/>
    </source>
</evidence>
<name>A0ABT7XMC4_9NEIS</name>
<proteinExistence type="predicted"/>
<sequence>MRCSFDRSVIASRSRRAGWRPLSDAECALASRVFGVSLDPERVRLYGHGWLNVARVPMAPFGQLYFPRDWYCRDFAVQPLPDSAVASGLRLFNTFVHELVHAWQYQNGCPVCWRGGLIVVTRALRLRREPYHYRLDPAATLGDYGLEQQASLIADYVTLAERPGDPRLWQVLVRDNVSLFEAGTRYSGRDEWLARYERVLAPLRETPQAFCGRVEWLGRLRSR</sequence>
<evidence type="ECO:0008006" key="3">
    <source>
        <dbReference type="Google" id="ProtNLM"/>
    </source>
</evidence>
<organism evidence="1 2">
    <name type="scientific">Crenobacter oryzisoli</name>
    <dbReference type="NCBI Taxonomy" id="3056844"/>
    <lineage>
        <taxon>Bacteria</taxon>
        <taxon>Pseudomonadati</taxon>
        <taxon>Pseudomonadota</taxon>
        <taxon>Betaproteobacteria</taxon>
        <taxon>Neisseriales</taxon>
        <taxon>Neisseriaceae</taxon>
        <taxon>Crenobacter</taxon>
    </lineage>
</organism>
<protein>
    <recommendedName>
        <fullName evidence="3">Type IV secretion protein Rhs</fullName>
    </recommendedName>
</protein>
<gene>
    <name evidence="1" type="ORF">QU481_08555</name>
</gene>
<keyword evidence="2" id="KW-1185">Reference proteome</keyword>
<dbReference type="Proteomes" id="UP001168540">
    <property type="component" value="Unassembled WGS sequence"/>
</dbReference>
<evidence type="ECO:0000313" key="2">
    <source>
        <dbReference type="Proteomes" id="UP001168540"/>
    </source>
</evidence>
<accession>A0ABT7XMC4</accession>
<dbReference type="RefSeq" id="WP_289829533.1">
    <property type="nucleotide sequence ID" value="NZ_JAUEDK010000011.1"/>
</dbReference>
<reference evidence="1" key="1">
    <citation type="submission" date="2023-06" db="EMBL/GenBank/DDBJ databases">
        <authorList>
            <person name="Zhang S."/>
        </authorList>
    </citation>
    <scope>NUCLEOTIDE SEQUENCE</scope>
    <source>
        <strain evidence="1">SG2303</strain>
    </source>
</reference>
<dbReference type="EMBL" id="JAUEDK010000011">
    <property type="protein sequence ID" value="MDN0074944.1"/>
    <property type="molecule type" value="Genomic_DNA"/>
</dbReference>
<comment type="caution">
    <text evidence="1">The sequence shown here is derived from an EMBL/GenBank/DDBJ whole genome shotgun (WGS) entry which is preliminary data.</text>
</comment>